<sequence length="63" mass="7408">MEEDAMKKIASTQLINENEEIFFNEYEDGSYEKVIDEVAEESSLEELQGLIDTGKYRTHEMTW</sequence>
<gene>
    <name evidence="1" type="ORF">BRYFOR_07650</name>
</gene>
<accession>C6LG90</accession>
<evidence type="ECO:0000313" key="2">
    <source>
        <dbReference type="Proteomes" id="UP000005561"/>
    </source>
</evidence>
<protein>
    <submittedName>
        <fullName evidence="1">Uncharacterized protein</fullName>
    </submittedName>
</protein>
<dbReference type="AlphaFoldDB" id="C6LG90"/>
<dbReference type="EMBL" id="ACCL02000011">
    <property type="protein sequence ID" value="EET60454.1"/>
    <property type="molecule type" value="Genomic_DNA"/>
</dbReference>
<comment type="caution">
    <text evidence="1">The sequence shown here is derived from an EMBL/GenBank/DDBJ whole genome shotgun (WGS) entry which is preliminary data.</text>
</comment>
<proteinExistence type="predicted"/>
<dbReference type="STRING" id="168384.SAMN05660368_03779"/>
<name>C6LG90_9FIRM</name>
<keyword evidence="2" id="KW-1185">Reference proteome</keyword>
<reference evidence="1" key="1">
    <citation type="submission" date="2009-07" db="EMBL/GenBank/DDBJ databases">
        <authorList>
            <person name="Weinstock G."/>
            <person name="Sodergren E."/>
            <person name="Clifton S."/>
            <person name="Fulton L."/>
            <person name="Fulton B."/>
            <person name="Courtney L."/>
            <person name="Fronick C."/>
            <person name="Harrison M."/>
            <person name="Strong C."/>
            <person name="Farmer C."/>
            <person name="Delahaunty K."/>
            <person name="Markovic C."/>
            <person name="Hall O."/>
            <person name="Minx P."/>
            <person name="Tomlinson C."/>
            <person name="Mitreva M."/>
            <person name="Nelson J."/>
            <person name="Hou S."/>
            <person name="Wollam A."/>
            <person name="Pepin K.H."/>
            <person name="Johnson M."/>
            <person name="Bhonagiri V."/>
            <person name="Nash W.E."/>
            <person name="Warren W."/>
            <person name="Chinwalla A."/>
            <person name="Mardis E.R."/>
            <person name="Wilson R.K."/>
        </authorList>
    </citation>
    <scope>NUCLEOTIDE SEQUENCE [LARGE SCALE GENOMIC DNA]</scope>
    <source>
        <strain evidence="1">DSM 14469</strain>
    </source>
</reference>
<evidence type="ECO:0000313" key="1">
    <source>
        <dbReference type="EMBL" id="EET60454.1"/>
    </source>
</evidence>
<dbReference type="Proteomes" id="UP000005561">
    <property type="component" value="Unassembled WGS sequence"/>
</dbReference>
<organism evidence="1 2">
    <name type="scientific">Marvinbryantia formatexigens DSM 14469</name>
    <dbReference type="NCBI Taxonomy" id="478749"/>
    <lineage>
        <taxon>Bacteria</taxon>
        <taxon>Bacillati</taxon>
        <taxon>Bacillota</taxon>
        <taxon>Clostridia</taxon>
        <taxon>Lachnospirales</taxon>
        <taxon>Lachnospiraceae</taxon>
        <taxon>Marvinbryantia</taxon>
    </lineage>
</organism>